<dbReference type="InterPro" id="IPR058532">
    <property type="entry name" value="YjbR/MT2646/Rv2570-like"/>
</dbReference>
<dbReference type="EMBL" id="CP058350">
    <property type="protein sequence ID" value="QLF69172.1"/>
    <property type="molecule type" value="Genomic_DNA"/>
</dbReference>
<dbReference type="PANTHER" id="PTHR35145">
    <property type="entry name" value="CYTOPLASMIC PROTEIN-RELATED"/>
    <property type="match status" value="1"/>
</dbReference>
<name>A0ABX6QLM9_9HYPH</name>
<sequence>MSNLFERAEFEDFVARLPGVSFVDQWDSRVAKVADKVFALLTDTSHRITFKVTEESFEILSSMDGVSQAPYFAKRKWVSVSAEAPLSSDDLQYYLQRSHRLVAQGLTQKTRTELGIPKGLD</sequence>
<dbReference type="Proteomes" id="UP000308530">
    <property type="component" value="Chromosome"/>
</dbReference>
<evidence type="ECO:0000313" key="2">
    <source>
        <dbReference type="Proteomes" id="UP000308530"/>
    </source>
</evidence>
<dbReference type="InterPro" id="IPR038056">
    <property type="entry name" value="YjbR-like_sf"/>
</dbReference>
<accession>A0ABX6QLM9</accession>
<protein>
    <submittedName>
        <fullName evidence="1">MmcQ/YjbR family DNA-binding protein</fullName>
    </submittedName>
</protein>
<keyword evidence="1" id="KW-0238">DNA-binding</keyword>
<reference evidence="1 2" key="1">
    <citation type="submission" date="2020-06" db="EMBL/GenBank/DDBJ databases">
        <title>Genome sequence of Rhizobium sp strain ADMK78.</title>
        <authorList>
            <person name="Rahi P."/>
        </authorList>
    </citation>
    <scope>NUCLEOTIDE SEQUENCE [LARGE SCALE GENOMIC DNA]</scope>
    <source>
        <strain evidence="1 2">ADMK78</strain>
    </source>
</reference>
<gene>
    <name evidence="1" type="ORF">FE840_006250</name>
</gene>
<dbReference type="GO" id="GO:0003677">
    <property type="term" value="F:DNA binding"/>
    <property type="evidence" value="ECO:0007669"/>
    <property type="project" value="UniProtKB-KW"/>
</dbReference>
<dbReference type="PANTHER" id="PTHR35145:SF1">
    <property type="entry name" value="CYTOPLASMIC PROTEIN"/>
    <property type="match status" value="1"/>
</dbReference>
<dbReference type="Gene3D" id="3.90.1150.30">
    <property type="match status" value="1"/>
</dbReference>
<proteinExistence type="predicted"/>
<dbReference type="Pfam" id="PF04237">
    <property type="entry name" value="YjbR"/>
    <property type="match status" value="1"/>
</dbReference>
<organism evidence="1 2">
    <name type="scientific">Peteryoungia desertarenae</name>
    <dbReference type="NCBI Taxonomy" id="1813451"/>
    <lineage>
        <taxon>Bacteria</taxon>
        <taxon>Pseudomonadati</taxon>
        <taxon>Pseudomonadota</taxon>
        <taxon>Alphaproteobacteria</taxon>
        <taxon>Hyphomicrobiales</taxon>
        <taxon>Rhizobiaceae</taxon>
        <taxon>Peteryoungia</taxon>
    </lineage>
</organism>
<dbReference type="InterPro" id="IPR007351">
    <property type="entry name" value="YjbR"/>
</dbReference>
<evidence type="ECO:0000313" key="1">
    <source>
        <dbReference type="EMBL" id="QLF69172.1"/>
    </source>
</evidence>
<keyword evidence="2" id="KW-1185">Reference proteome</keyword>
<dbReference type="SUPFAM" id="SSF142906">
    <property type="entry name" value="YjbR-like"/>
    <property type="match status" value="1"/>
</dbReference>
<dbReference type="RefSeq" id="WP_138285695.1">
    <property type="nucleotide sequence ID" value="NZ_CP058350.1"/>
</dbReference>